<comment type="caution">
    <text evidence="2">The sequence shown here is derived from an EMBL/GenBank/DDBJ whole genome shotgun (WGS) entry which is preliminary data.</text>
</comment>
<keyword evidence="1" id="KW-1133">Transmembrane helix</keyword>
<keyword evidence="1" id="KW-0472">Membrane</keyword>
<organism evidence="2 3">
    <name type="scientific">Streptomyces albiflavescens</name>
    <dbReference type="NCBI Taxonomy" id="1623582"/>
    <lineage>
        <taxon>Bacteria</taxon>
        <taxon>Bacillati</taxon>
        <taxon>Actinomycetota</taxon>
        <taxon>Actinomycetes</taxon>
        <taxon>Kitasatosporales</taxon>
        <taxon>Streptomycetaceae</taxon>
        <taxon>Streptomyces</taxon>
    </lineage>
</organism>
<feature type="transmembrane region" description="Helical" evidence="1">
    <location>
        <begin position="114"/>
        <end position="131"/>
    </location>
</feature>
<dbReference type="AlphaFoldDB" id="A0A918D7A0"/>
<keyword evidence="1" id="KW-0812">Transmembrane</keyword>
<feature type="transmembrane region" description="Helical" evidence="1">
    <location>
        <begin position="12"/>
        <end position="33"/>
    </location>
</feature>
<proteinExistence type="predicted"/>
<evidence type="ECO:0000313" key="3">
    <source>
        <dbReference type="Proteomes" id="UP000600365"/>
    </source>
</evidence>
<feature type="transmembrane region" description="Helical" evidence="1">
    <location>
        <begin position="143"/>
        <end position="159"/>
    </location>
</feature>
<accession>A0A918D7A0</accession>
<dbReference type="Proteomes" id="UP000600365">
    <property type="component" value="Unassembled WGS sequence"/>
</dbReference>
<name>A0A918D7A0_9ACTN</name>
<dbReference type="EMBL" id="BMMM01000013">
    <property type="protein sequence ID" value="GGN79850.1"/>
    <property type="molecule type" value="Genomic_DNA"/>
</dbReference>
<sequence length="188" mass="20458">MVLIPGWAWRGGAFRRAVSIGLPVGVLCGALVLAESGSWVGAALVAMILSPFYGIRVARRISRAWPGARDLDSADRMAVVRATRRGEDIGHARLAHAVLDYGSALRAARERDRLFPWMLLICVGLSVALALSDTFTGSTREAMVSWLVVAFFLVELTWWPSGQSHVMSNAERAETSAREVLRPNTPGE</sequence>
<keyword evidence="3" id="KW-1185">Reference proteome</keyword>
<reference evidence="2 3" key="1">
    <citation type="journal article" date="2014" name="Int. J. Syst. Evol. Microbiol.">
        <title>Complete genome sequence of Corynebacterium casei LMG S-19264T (=DSM 44701T), isolated from a smear-ripened cheese.</title>
        <authorList>
            <consortium name="US DOE Joint Genome Institute (JGI-PGF)"/>
            <person name="Walter F."/>
            <person name="Albersmeier A."/>
            <person name="Kalinowski J."/>
            <person name="Ruckert C."/>
        </authorList>
    </citation>
    <scope>NUCLEOTIDE SEQUENCE [LARGE SCALE GENOMIC DNA]</scope>
    <source>
        <strain evidence="2 3">CGMCC 4.7111</strain>
    </source>
</reference>
<evidence type="ECO:0000313" key="2">
    <source>
        <dbReference type="EMBL" id="GGN79850.1"/>
    </source>
</evidence>
<gene>
    <name evidence="2" type="ORF">GCM10011579_064770</name>
</gene>
<protein>
    <submittedName>
        <fullName evidence="2">Uncharacterized protein</fullName>
    </submittedName>
</protein>
<feature type="transmembrane region" description="Helical" evidence="1">
    <location>
        <begin position="39"/>
        <end position="55"/>
    </location>
</feature>
<evidence type="ECO:0000256" key="1">
    <source>
        <dbReference type="SAM" id="Phobius"/>
    </source>
</evidence>